<proteinExistence type="predicted"/>
<evidence type="ECO:0000313" key="1">
    <source>
        <dbReference type="EMBL" id="GAI80159.1"/>
    </source>
</evidence>
<dbReference type="InterPro" id="IPR036380">
    <property type="entry name" value="Isochorismatase-like_sf"/>
</dbReference>
<organism evidence="1">
    <name type="scientific">marine sediment metagenome</name>
    <dbReference type="NCBI Taxonomy" id="412755"/>
    <lineage>
        <taxon>unclassified sequences</taxon>
        <taxon>metagenomes</taxon>
        <taxon>ecological metagenomes</taxon>
    </lineage>
</organism>
<dbReference type="Gene3D" id="3.40.50.850">
    <property type="entry name" value="Isochorismatase-like"/>
    <property type="match status" value="1"/>
</dbReference>
<gene>
    <name evidence="1" type="ORF">S12H4_14163</name>
</gene>
<name>X1TJE5_9ZZZZ</name>
<dbReference type="SUPFAM" id="SSF52499">
    <property type="entry name" value="Isochorismatase-like hydrolases"/>
    <property type="match status" value="1"/>
</dbReference>
<dbReference type="AlphaFoldDB" id="X1TJE5"/>
<reference evidence="1" key="1">
    <citation type="journal article" date="2014" name="Front. Microbiol.">
        <title>High frequency of phylogenetically diverse reductive dehalogenase-homologous genes in deep subseafloor sedimentary metagenomes.</title>
        <authorList>
            <person name="Kawai M."/>
            <person name="Futagami T."/>
            <person name="Toyoda A."/>
            <person name="Takaki Y."/>
            <person name="Nishi S."/>
            <person name="Hori S."/>
            <person name="Arai W."/>
            <person name="Tsubouchi T."/>
            <person name="Morono Y."/>
            <person name="Uchiyama I."/>
            <person name="Ito T."/>
            <person name="Fujiyama A."/>
            <person name="Inagaki F."/>
            <person name="Takami H."/>
        </authorList>
    </citation>
    <scope>NUCLEOTIDE SEQUENCE</scope>
    <source>
        <strain evidence="1">Expedition CK06-06</strain>
    </source>
</reference>
<dbReference type="EMBL" id="BARW01006744">
    <property type="protein sequence ID" value="GAI80159.1"/>
    <property type="molecule type" value="Genomic_DNA"/>
</dbReference>
<feature type="non-terminal residue" evidence="1">
    <location>
        <position position="1"/>
    </location>
</feature>
<accession>X1TJE5</accession>
<comment type="caution">
    <text evidence="1">The sequence shown here is derived from an EMBL/GenBank/DDBJ whole genome shotgun (WGS) entry which is preliminary data.</text>
</comment>
<protein>
    <submittedName>
        <fullName evidence="1">Uncharacterized protein</fullName>
    </submittedName>
</protein>
<sequence>PLILAAAIGTASVVKADDGLPHPGFEITQGDTALLITDPQNDFLHPDGVAWGVVGANVTANGTVENIDALFATANKPTSRCLCRHIITIRTITAGALRGLWKN</sequence>